<dbReference type="Gene3D" id="3.30.1960.10">
    <property type="entry name" value="tRNA wybutosine-synthesizing-like"/>
    <property type="match status" value="1"/>
</dbReference>
<comment type="pathway">
    <text evidence="1">tRNA modification; wybutosine-tRNA(Phe) biosynthesis.</text>
</comment>
<evidence type="ECO:0000313" key="15">
    <source>
        <dbReference type="Proteomes" id="UP000001996"/>
    </source>
</evidence>
<gene>
    <name evidence="14" type="ORF">LELG_00241</name>
</gene>
<dbReference type="InterPro" id="IPR036602">
    <property type="entry name" value="tRNA_yW-synthesising-like_sf"/>
</dbReference>
<keyword evidence="6" id="KW-0949">S-adenosyl-L-methionine</keyword>
<dbReference type="GO" id="GO:0030488">
    <property type="term" value="P:tRNA methylation"/>
    <property type="evidence" value="ECO:0007669"/>
    <property type="project" value="EnsemblFungi"/>
</dbReference>
<comment type="catalytic activity">
    <reaction evidence="9">
        <text>4-demethyl-7-[(3S)-3-amino-3-carboxypropyl]wyosine(37) in tRNA(Phe) + S-adenosyl-L-methionine = 7-[(3S)-3-amino-3-carboxypropyl]wyosine(37) in tRNA(Phe) + S-adenosyl-L-homocysteine + H(+)</text>
        <dbReference type="Rhea" id="RHEA:36635"/>
        <dbReference type="Rhea" id="RHEA-COMP:10378"/>
        <dbReference type="Rhea" id="RHEA-COMP:10379"/>
        <dbReference type="ChEBI" id="CHEBI:15378"/>
        <dbReference type="ChEBI" id="CHEBI:57856"/>
        <dbReference type="ChEBI" id="CHEBI:59789"/>
        <dbReference type="ChEBI" id="CHEBI:73543"/>
        <dbReference type="ChEBI" id="CHEBI:73550"/>
        <dbReference type="EC" id="2.1.1.282"/>
    </reaction>
</comment>
<feature type="region of interest" description="Disordered" evidence="12">
    <location>
        <begin position="235"/>
        <end position="308"/>
    </location>
</feature>
<dbReference type="HOGENOM" id="CLU_047426_0_0_1"/>
<evidence type="ECO:0000259" key="13">
    <source>
        <dbReference type="Pfam" id="PF02676"/>
    </source>
</evidence>
<keyword evidence="7" id="KW-0819">tRNA processing</keyword>
<dbReference type="PANTHER" id="PTHR48418">
    <property type="entry name" value="TRNA WYBUTOSINE-SYNTHESIZING PROTEIN 3"/>
    <property type="match status" value="1"/>
</dbReference>
<dbReference type="AlphaFoldDB" id="A5DSA5"/>
<dbReference type="OrthoDB" id="263283at2759"/>
<dbReference type="Pfam" id="PF02676">
    <property type="entry name" value="TYW3"/>
    <property type="match status" value="1"/>
</dbReference>
<proteinExistence type="inferred from homology"/>
<dbReference type="PANTHER" id="PTHR48418:SF1">
    <property type="entry name" value="TRNA WYBUTOSINE-SYNTHESIZING PROTEIN 3"/>
    <property type="match status" value="1"/>
</dbReference>
<evidence type="ECO:0000256" key="12">
    <source>
        <dbReference type="SAM" id="MobiDB-lite"/>
    </source>
</evidence>
<dbReference type="VEuPathDB" id="FungiDB:LELG_00241"/>
<keyword evidence="15" id="KW-1185">Reference proteome</keyword>
<dbReference type="FunFam" id="3.30.1960.10:FF:000003">
    <property type="entry name" value="tRNA methyltransferase"/>
    <property type="match status" value="1"/>
</dbReference>
<dbReference type="STRING" id="379508.A5DSA5"/>
<dbReference type="eggNOG" id="KOG1228">
    <property type="taxonomic scope" value="Eukaryota"/>
</dbReference>
<protein>
    <recommendedName>
        <fullName evidence="11">tRNA wybutosine-synthesizing protein 3</fullName>
        <ecNumber evidence="3">2.1.1.282</ecNumber>
    </recommendedName>
    <alternativeName>
        <fullName evidence="8">tRNA(Phe) 7-((3-amino-3-carboxypropyl)-4-demethylwyosine(37)-N(4))-methyltransferase</fullName>
    </alternativeName>
</protein>
<reference evidence="14 15" key="1">
    <citation type="journal article" date="2009" name="Nature">
        <title>Evolution of pathogenicity and sexual reproduction in eight Candida genomes.</title>
        <authorList>
            <person name="Butler G."/>
            <person name="Rasmussen M.D."/>
            <person name="Lin M.F."/>
            <person name="Santos M.A."/>
            <person name="Sakthikumar S."/>
            <person name="Munro C.A."/>
            <person name="Rheinbay E."/>
            <person name="Grabherr M."/>
            <person name="Forche A."/>
            <person name="Reedy J.L."/>
            <person name="Agrafioti I."/>
            <person name="Arnaud M.B."/>
            <person name="Bates S."/>
            <person name="Brown A.J."/>
            <person name="Brunke S."/>
            <person name="Costanzo M.C."/>
            <person name="Fitzpatrick D.A."/>
            <person name="de Groot P.W."/>
            <person name="Harris D."/>
            <person name="Hoyer L.L."/>
            <person name="Hube B."/>
            <person name="Klis F.M."/>
            <person name="Kodira C."/>
            <person name="Lennard N."/>
            <person name="Logue M.E."/>
            <person name="Martin R."/>
            <person name="Neiman A.M."/>
            <person name="Nikolaou E."/>
            <person name="Quail M.A."/>
            <person name="Quinn J."/>
            <person name="Santos M.C."/>
            <person name="Schmitzberger F.F."/>
            <person name="Sherlock G."/>
            <person name="Shah P."/>
            <person name="Silverstein K.A."/>
            <person name="Skrzypek M.S."/>
            <person name="Soll D."/>
            <person name="Staggs R."/>
            <person name="Stansfield I."/>
            <person name="Stumpf M.P."/>
            <person name="Sudbery P.E."/>
            <person name="Srikantha T."/>
            <person name="Zeng Q."/>
            <person name="Berman J."/>
            <person name="Berriman M."/>
            <person name="Heitman J."/>
            <person name="Gow N.A."/>
            <person name="Lorenz M.C."/>
            <person name="Birren B.W."/>
            <person name="Kellis M."/>
            <person name="Cuomo C.A."/>
        </authorList>
    </citation>
    <scope>NUCLEOTIDE SEQUENCE [LARGE SCALE GENOMIC DNA]</scope>
    <source>
        <strain evidence="15">ATCC 11503 / BCRC 21390 / CBS 2605 / JCM 1781 / NBRC 1676 / NRRL YB-4239</strain>
    </source>
</reference>
<feature type="compositionally biased region" description="Basic and acidic residues" evidence="12">
    <location>
        <begin position="235"/>
        <end position="286"/>
    </location>
</feature>
<evidence type="ECO:0000256" key="10">
    <source>
        <dbReference type="ARBA" id="ARBA00058049"/>
    </source>
</evidence>
<evidence type="ECO:0000256" key="7">
    <source>
        <dbReference type="ARBA" id="ARBA00022694"/>
    </source>
</evidence>
<evidence type="ECO:0000256" key="5">
    <source>
        <dbReference type="ARBA" id="ARBA00022679"/>
    </source>
</evidence>
<dbReference type="OMA" id="TWLYVSH"/>
<dbReference type="SUPFAM" id="SSF111278">
    <property type="entry name" value="SSo0622-like"/>
    <property type="match status" value="1"/>
</dbReference>
<name>A5DSA5_LODEL</name>
<accession>A5DSA5</accession>
<evidence type="ECO:0000256" key="8">
    <source>
        <dbReference type="ARBA" id="ARBA00030554"/>
    </source>
</evidence>
<organism evidence="14 15">
    <name type="scientific">Lodderomyces elongisporus (strain ATCC 11503 / CBS 2605 / JCM 1781 / NBRC 1676 / NRRL YB-4239)</name>
    <name type="common">Yeast</name>
    <name type="synonym">Saccharomyces elongisporus</name>
    <dbReference type="NCBI Taxonomy" id="379508"/>
    <lineage>
        <taxon>Eukaryota</taxon>
        <taxon>Fungi</taxon>
        <taxon>Dikarya</taxon>
        <taxon>Ascomycota</taxon>
        <taxon>Saccharomycotina</taxon>
        <taxon>Pichiomycetes</taxon>
        <taxon>Debaryomycetaceae</taxon>
        <taxon>Candida/Lodderomyces clade</taxon>
        <taxon>Lodderomyces</taxon>
    </lineage>
</organism>
<sequence length="308" mass="34911">MQDPFQQKKQSILKEILSNSPENVDASPKGTIDEYCIPIINLINSHENMVTTSSCSGRVSVYLEGTAPDRVVAKGNEGRWIFVTHDPKELPGWYNTVDFKYISPTSTSASLSLSSSSSSHGQRGILFKYEALILHVKCRDLETANKLYAIAMSCGFRESGVGSGLNVAIRISIKLDVPIGYMDDLDSLCCIVSKEYLEYITQLSLDRFQENFRKLNQLYAAIETFIHESGLNVQADKDKKDENQKSKENHRSGKNLDWESKEARRERMMREGLERKKQKEELRKLAELSTTAIKDEAGQEENKEEELQ</sequence>
<dbReference type="GO" id="GO:0031591">
    <property type="term" value="P:wybutosine biosynthetic process"/>
    <property type="evidence" value="ECO:0007669"/>
    <property type="project" value="EnsemblFungi"/>
</dbReference>
<evidence type="ECO:0000256" key="3">
    <source>
        <dbReference type="ARBA" id="ARBA00012750"/>
    </source>
</evidence>
<dbReference type="FunCoup" id="A5DSA5">
    <property type="interactions" value="52"/>
</dbReference>
<dbReference type="GO" id="GO:0008175">
    <property type="term" value="F:tRNA methyltransferase activity"/>
    <property type="evidence" value="ECO:0007669"/>
    <property type="project" value="EnsemblFungi"/>
</dbReference>
<dbReference type="KEGG" id="lel:PVL30_000236"/>
<dbReference type="Proteomes" id="UP000001996">
    <property type="component" value="Unassembled WGS sequence"/>
</dbReference>
<dbReference type="EC" id="2.1.1.282" evidence="3"/>
<evidence type="ECO:0000313" key="14">
    <source>
        <dbReference type="EMBL" id="EDK42063.1"/>
    </source>
</evidence>
<feature type="compositionally biased region" description="Basic and acidic residues" evidence="12">
    <location>
        <begin position="293"/>
        <end position="308"/>
    </location>
</feature>
<dbReference type="InParanoid" id="A5DSA5"/>
<keyword evidence="4" id="KW-0489">Methyltransferase</keyword>
<dbReference type="GeneID" id="5235781"/>
<dbReference type="InterPro" id="IPR003827">
    <property type="entry name" value="tRNA_yW-synthesising"/>
</dbReference>
<dbReference type="EMBL" id="CH981524">
    <property type="protein sequence ID" value="EDK42063.1"/>
    <property type="molecule type" value="Genomic_DNA"/>
</dbReference>
<evidence type="ECO:0000256" key="2">
    <source>
        <dbReference type="ARBA" id="ARBA00008569"/>
    </source>
</evidence>
<evidence type="ECO:0000256" key="9">
    <source>
        <dbReference type="ARBA" id="ARBA00049202"/>
    </source>
</evidence>
<comment type="similarity">
    <text evidence="2">Belongs to the TYW3 family.</text>
</comment>
<evidence type="ECO:0000256" key="6">
    <source>
        <dbReference type="ARBA" id="ARBA00022691"/>
    </source>
</evidence>
<keyword evidence="5" id="KW-0808">Transferase</keyword>
<comment type="function">
    <text evidence="10">S-adenosyl-L-methionine-dependent methyltransferase that acts as a component of the wybutosine biosynthesis pathway. Wybutosine is a hyper modified guanosine with a tricyclic base found at the 3'-position adjacent to the anticodon of eukaryotic phenylalanine tRNA. Probably methylates N-4 position of wybutosine-86 to produce wybutosine-72.</text>
</comment>
<feature type="domain" description="tRNA wybutosine-synthesizing protein" evidence="13">
    <location>
        <begin position="7"/>
        <end position="223"/>
    </location>
</feature>
<evidence type="ECO:0000256" key="4">
    <source>
        <dbReference type="ARBA" id="ARBA00022603"/>
    </source>
</evidence>
<evidence type="ECO:0000256" key="11">
    <source>
        <dbReference type="ARBA" id="ARBA00069229"/>
    </source>
</evidence>
<evidence type="ECO:0000256" key="1">
    <source>
        <dbReference type="ARBA" id="ARBA00004797"/>
    </source>
</evidence>